<organism evidence="1 2">
    <name type="scientific">Thelohanellus kitauei</name>
    <name type="common">Myxosporean</name>
    <dbReference type="NCBI Taxonomy" id="669202"/>
    <lineage>
        <taxon>Eukaryota</taxon>
        <taxon>Metazoa</taxon>
        <taxon>Cnidaria</taxon>
        <taxon>Myxozoa</taxon>
        <taxon>Myxosporea</taxon>
        <taxon>Bivalvulida</taxon>
        <taxon>Platysporina</taxon>
        <taxon>Myxobolidae</taxon>
        <taxon>Thelohanellus</taxon>
    </lineage>
</organism>
<evidence type="ECO:0000313" key="2">
    <source>
        <dbReference type="Proteomes" id="UP000031668"/>
    </source>
</evidence>
<keyword evidence="2" id="KW-1185">Reference proteome</keyword>
<dbReference type="Proteomes" id="UP000031668">
    <property type="component" value="Unassembled WGS sequence"/>
</dbReference>
<evidence type="ECO:0000313" key="1">
    <source>
        <dbReference type="EMBL" id="KII71077.1"/>
    </source>
</evidence>
<protein>
    <submittedName>
        <fullName evidence="1">Uncharacterized protein</fullName>
    </submittedName>
</protein>
<dbReference type="Gene3D" id="3.40.50.410">
    <property type="entry name" value="von Willebrand factor, type A domain"/>
    <property type="match status" value="1"/>
</dbReference>
<dbReference type="SUPFAM" id="SSF53300">
    <property type="entry name" value="vWA-like"/>
    <property type="match status" value="1"/>
</dbReference>
<dbReference type="EMBL" id="JWZT01001864">
    <property type="protein sequence ID" value="KII71077.1"/>
    <property type="molecule type" value="Genomic_DNA"/>
</dbReference>
<name>A0A0C2NAZ1_THEKT</name>
<reference evidence="1 2" key="1">
    <citation type="journal article" date="2014" name="Genome Biol. Evol.">
        <title>The genome of the myxosporean Thelohanellus kitauei shows adaptations to nutrient acquisition within its fish host.</title>
        <authorList>
            <person name="Yang Y."/>
            <person name="Xiong J."/>
            <person name="Zhou Z."/>
            <person name="Huo F."/>
            <person name="Miao W."/>
            <person name="Ran C."/>
            <person name="Liu Y."/>
            <person name="Zhang J."/>
            <person name="Feng J."/>
            <person name="Wang M."/>
            <person name="Wang M."/>
            <person name="Wang L."/>
            <person name="Yao B."/>
        </authorList>
    </citation>
    <scope>NUCLEOTIDE SEQUENCE [LARGE SCALE GENOMIC DNA]</scope>
    <source>
        <strain evidence="1">Wuqing</strain>
    </source>
</reference>
<comment type="caution">
    <text evidence="1">The sequence shown here is derived from an EMBL/GenBank/DDBJ whole genome shotgun (WGS) entry which is preliminary data.</text>
</comment>
<accession>A0A0C2NAZ1</accession>
<proteinExistence type="predicted"/>
<gene>
    <name evidence="1" type="ORF">RF11_00373</name>
</gene>
<dbReference type="AlphaFoldDB" id="A0A0C2NAZ1"/>
<sequence length="99" mass="11115">MSKDCLLVPACVRSEVNLYDEATQFDVLLNTLPVSKLNIYFLIHASQEINDMLTKISAILDDLAEDLKERFREIKIGIGKFSNNPTFQFIQASSGSTSE</sequence>
<dbReference type="InterPro" id="IPR036465">
    <property type="entry name" value="vWFA_dom_sf"/>
</dbReference>